<evidence type="ECO:0000256" key="4">
    <source>
        <dbReference type="ARBA" id="ARBA00022692"/>
    </source>
</evidence>
<evidence type="ECO:0000313" key="17">
    <source>
        <dbReference type="EMBL" id="MBB3174129.1"/>
    </source>
</evidence>
<comment type="caution">
    <text evidence="17">The sequence shown here is derived from an EMBL/GenBank/DDBJ whole genome shotgun (WGS) entry which is preliminary data.</text>
</comment>
<feature type="domain" description="Fatty acid hydroxylase" evidence="16">
    <location>
        <begin position="62"/>
        <end position="203"/>
    </location>
</feature>
<comment type="cofactor">
    <cofactor evidence="1">
        <name>Zn(2+)</name>
        <dbReference type="ChEBI" id="CHEBI:29105"/>
    </cofactor>
</comment>
<keyword evidence="18" id="KW-1185">Reference proteome</keyword>
<comment type="subcellular location">
    <subcellularLocation>
        <location evidence="2">Endoplasmic reticulum membrane</location>
        <topology evidence="2">Multi-pass membrane protein</topology>
    </subcellularLocation>
</comment>
<organism evidence="17 18">
    <name type="scientific">Endobacter medicaginis</name>
    <dbReference type="NCBI Taxonomy" id="1181271"/>
    <lineage>
        <taxon>Bacteria</taxon>
        <taxon>Pseudomonadati</taxon>
        <taxon>Pseudomonadota</taxon>
        <taxon>Alphaproteobacteria</taxon>
        <taxon>Acetobacterales</taxon>
        <taxon>Acetobacteraceae</taxon>
        <taxon>Endobacter</taxon>
    </lineage>
</organism>
<dbReference type="Pfam" id="PF04116">
    <property type="entry name" value="FA_hydroxylase"/>
    <property type="match status" value="1"/>
</dbReference>
<evidence type="ECO:0000256" key="9">
    <source>
        <dbReference type="ARBA" id="ARBA00022989"/>
    </source>
</evidence>
<feature type="transmembrane region" description="Helical" evidence="15">
    <location>
        <begin position="110"/>
        <end position="133"/>
    </location>
</feature>
<reference evidence="17 18" key="1">
    <citation type="submission" date="2020-08" db="EMBL/GenBank/DDBJ databases">
        <title>Genomic Encyclopedia of Type Strains, Phase III (KMG-III): the genomes of soil and plant-associated and newly described type strains.</title>
        <authorList>
            <person name="Whitman W."/>
        </authorList>
    </citation>
    <scope>NUCLEOTIDE SEQUENCE [LARGE SCALE GENOMIC DNA]</scope>
    <source>
        <strain evidence="17 18">CECT 8088</strain>
    </source>
</reference>
<evidence type="ECO:0000256" key="15">
    <source>
        <dbReference type="SAM" id="Phobius"/>
    </source>
</evidence>
<keyword evidence="7" id="KW-0276">Fatty acid metabolism</keyword>
<keyword evidence="3" id="KW-0444">Lipid biosynthesis</keyword>
<evidence type="ECO:0000256" key="14">
    <source>
        <dbReference type="SAM" id="MobiDB-lite"/>
    </source>
</evidence>
<evidence type="ECO:0000256" key="10">
    <source>
        <dbReference type="ARBA" id="ARBA00023002"/>
    </source>
</evidence>
<feature type="transmembrane region" description="Helical" evidence="15">
    <location>
        <begin position="53"/>
        <end position="74"/>
    </location>
</feature>
<evidence type="ECO:0000259" key="16">
    <source>
        <dbReference type="Pfam" id="PF04116"/>
    </source>
</evidence>
<dbReference type="InterPro" id="IPR006694">
    <property type="entry name" value="Fatty_acid_hydroxylase"/>
</dbReference>
<protein>
    <submittedName>
        <fullName evidence="17">Sterol desaturase/sphingolipid hydroxylase (Fatty acid hydroxylase superfamily)</fullName>
    </submittedName>
</protein>
<evidence type="ECO:0000256" key="13">
    <source>
        <dbReference type="ARBA" id="ARBA00023160"/>
    </source>
</evidence>
<dbReference type="PANTHER" id="PTHR12863">
    <property type="entry name" value="FATTY ACID HYDROXYLASE"/>
    <property type="match status" value="1"/>
</dbReference>
<sequence length="261" mass="29225">MYHRWLTDGRSFNLGRMSLRDLWVAYLTHPAVHLYVALTVICCALAVHLHPSWLQTAIAVGVTLLAYPLAWYLIHRYILHARFLYRSRLTAALWKRIHFDHHQDPNRMDVLFGAPVTTLPTIIGILAPIGWLIGGAGAAAVAVATGLATTCVYEFCHCVQHLNFKPRSRLLRRMKELHLAHHFHDEGSNYGITSFAFDQILGTYRASPKGTPRSAHVFDLGYDLAESVRYPWVARLTGAPPRSGPPSRARASTPAQATRST</sequence>
<dbReference type="AlphaFoldDB" id="A0A839V3M5"/>
<dbReference type="RefSeq" id="WP_183275138.1">
    <property type="nucleotide sequence ID" value="NZ_JACHXV010000006.1"/>
</dbReference>
<keyword evidence="4 15" id="KW-0812">Transmembrane</keyword>
<keyword evidence="9 15" id="KW-1133">Transmembrane helix</keyword>
<evidence type="ECO:0000256" key="5">
    <source>
        <dbReference type="ARBA" id="ARBA00022723"/>
    </source>
</evidence>
<evidence type="ECO:0000256" key="8">
    <source>
        <dbReference type="ARBA" id="ARBA00022833"/>
    </source>
</evidence>
<dbReference type="GO" id="GO:0006633">
    <property type="term" value="P:fatty acid biosynthetic process"/>
    <property type="evidence" value="ECO:0007669"/>
    <property type="project" value="UniProtKB-KW"/>
</dbReference>
<evidence type="ECO:0000256" key="6">
    <source>
        <dbReference type="ARBA" id="ARBA00022824"/>
    </source>
</evidence>
<feature type="transmembrane region" description="Helical" evidence="15">
    <location>
        <begin position="139"/>
        <end position="164"/>
    </location>
</feature>
<keyword evidence="12 15" id="KW-0472">Membrane</keyword>
<keyword evidence="10" id="KW-0560">Oxidoreductase</keyword>
<evidence type="ECO:0000256" key="3">
    <source>
        <dbReference type="ARBA" id="ARBA00022516"/>
    </source>
</evidence>
<evidence type="ECO:0000256" key="12">
    <source>
        <dbReference type="ARBA" id="ARBA00023136"/>
    </source>
</evidence>
<keyword evidence="8" id="KW-0862">Zinc</keyword>
<keyword evidence="5" id="KW-0479">Metal-binding</keyword>
<feature type="region of interest" description="Disordered" evidence="14">
    <location>
        <begin position="238"/>
        <end position="261"/>
    </location>
</feature>
<keyword evidence="13" id="KW-0275">Fatty acid biosynthesis</keyword>
<evidence type="ECO:0000256" key="7">
    <source>
        <dbReference type="ARBA" id="ARBA00022832"/>
    </source>
</evidence>
<evidence type="ECO:0000256" key="1">
    <source>
        <dbReference type="ARBA" id="ARBA00001947"/>
    </source>
</evidence>
<dbReference type="GO" id="GO:0016020">
    <property type="term" value="C:membrane"/>
    <property type="evidence" value="ECO:0007669"/>
    <property type="project" value="InterPro"/>
</dbReference>
<name>A0A839V3M5_9PROT</name>
<dbReference type="EMBL" id="JACHXV010000006">
    <property type="protein sequence ID" value="MBB3174129.1"/>
    <property type="molecule type" value="Genomic_DNA"/>
</dbReference>
<evidence type="ECO:0000256" key="11">
    <source>
        <dbReference type="ARBA" id="ARBA00023098"/>
    </source>
</evidence>
<dbReference type="Proteomes" id="UP000557688">
    <property type="component" value="Unassembled WGS sequence"/>
</dbReference>
<dbReference type="GO" id="GO:0005506">
    <property type="term" value="F:iron ion binding"/>
    <property type="evidence" value="ECO:0007669"/>
    <property type="project" value="InterPro"/>
</dbReference>
<evidence type="ECO:0000256" key="2">
    <source>
        <dbReference type="ARBA" id="ARBA00004477"/>
    </source>
</evidence>
<evidence type="ECO:0000313" key="18">
    <source>
        <dbReference type="Proteomes" id="UP000557688"/>
    </source>
</evidence>
<dbReference type="InterPro" id="IPR014430">
    <property type="entry name" value="Scs7"/>
</dbReference>
<feature type="transmembrane region" description="Helical" evidence="15">
    <location>
        <begin position="21"/>
        <end position="47"/>
    </location>
</feature>
<keyword evidence="6" id="KW-0256">Endoplasmic reticulum</keyword>
<keyword evidence="11" id="KW-0443">Lipid metabolism</keyword>
<dbReference type="GO" id="GO:0080132">
    <property type="term" value="F:fatty acid 2-hydroxylase activity"/>
    <property type="evidence" value="ECO:0007669"/>
    <property type="project" value="InterPro"/>
</dbReference>
<dbReference type="PANTHER" id="PTHR12863:SF1">
    <property type="entry name" value="FATTY ACID 2-HYDROXYLASE"/>
    <property type="match status" value="1"/>
</dbReference>
<accession>A0A839V3M5</accession>
<gene>
    <name evidence="17" type="ORF">FHR90_001965</name>
</gene>
<proteinExistence type="predicted"/>